<sequence>MSQLRDLLRHEVGSAAGFHHNGAGFEIHQVLHERRTSKLFAVNS</sequence>
<evidence type="ECO:0000313" key="1">
    <source>
        <dbReference type="EMBL" id="EXF95565.1"/>
    </source>
</evidence>
<dbReference type="Proteomes" id="UP000022611">
    <property type="component" value="Unassembled WGS sequence"/>
</dbReference>
<dbReference type="AlphaFoldDB" id="A0A010SRW7"/>
<dbReference type="PATRIC" id="fig|1042209.11.peg.1542"/>
<organism evidence="1 2">
    <name type="scientific">Pseudomonas fluorescens HK44</name>
    <dbReference type="NCBI Taxonomy" id="1042209"/>
    <lineage>
        <taxon>Bacteria</taxon>
        <taxon>Pseudomonadati</taxon>
        <taxon>Pseudomonadota</taxon>
        <taxon>Gammaproteobacteria</taxon>
        <taxon>Pseudomonadales</taxon>
        <taxon>Pseudomonadaceae</taxon>
        <taxon>Pseudomonas</taxon>
    </lineage>
</organism>
<proteinExistence type="predicted"/>
<dbReference type="EMBL" id="AFOY02000007">
    <property type="protein sequence ID" value="EXF95565.1"/>
    <property type="molecule type" value="Genomic_DNA"/>
</dbReference>
<dbReference type="HOGENOM" id="CLU_3220844_0_0_6"/>
<name>A0A010SRW7_PSEFL</name>
<accession>A0A010SRW7</accession>
<comment type="caution">
    <text evidence="1">The sequence shown here is derived from an EMBL/GenBank/DDBJ whole genome shotgun (WGS) entry which is preliminary data.</text>
</comment>
<evidence type="ECO:0000313" key="2">
    <source>
        <dbReference type="Proteomes" id="UP000022611"/>
    </source>
</evidence>
<gene>
    <name evidence="1" type="ORF">HK44_024955</name>
</gene>
<reference evidence="1 2" key="1">
    <citation type="journal article" date="2011" name="J. Bacteriol.">
        <title>Draft genome sequence of the polycyclic aromatic hydrocarbon-degrading, genetically engineered bioluminescent bioreporter Pseudomonas fluorescens HK44.</title>
        <authorList>
            <person name="Chauhan A."/>
            <person name="Layton A.C."/>
            <person name="Williams D.E."/>
            <person name="Smartt A.E."/>
            <person name="Ripp S."/>
            <person name="Karpinets T.V."/>
            <person name="Brown S.D."/>
            <person name="Sayler G.S."/>
        </authorList>
    </citation>
    <scope>NUCLEOTIDE SEQUENCE [LARGE SCALE GENOMIC DNA]</scope>
    <source>
        <strain evidence="1 2">HK44</strain>
    </source>
</reference>
<protein>
    <submittedName>
        <fullName evidence="1">Uncharacterized protein</fullName>
    </submittedName>
</protein>